<protein>
    <submittedName>
        <fullName evidence="1">Uncharacterized protein</fullName>
    </submittedName>
</protein>
<accession>A0A9D2EZC4</accession>
<dbReference type="EMBL" id="DXBM01000055">
    <property type="protein sequence ID" value="HIZ46699.1"/>
    <property type="molecule type" value="Genomic_DNA"/>
</dbReference>
<organism evidence="1 2">
    <name type="scientific">Candidatus Olsenella pullistercoris</name>
    <dbReference type="NCBI Taxonomy" id="2838712"/>
    <lineage>
        <taxon>Bacteria</taxon>
        <taxon>Bacillati</taxon>
        <taxon>Actinomycetota</taxon>
        <taxon>Coriobacteriia</taxon>
        <taxon>Coriobacteriales</taxon>
        <taxon>Atopobiaceae</taxon>
        <taxon>Olsenella</taxon>
    </lineage>
</organism>
<sequence length="232" mass="25756">MEGTQGSLGAVAGVEPAYSHMGEEDAELFYATINALLVYANERLGVVDPARLRPRAGSPLMLFENGGRVSEELWKRRWLVDDFVRENPFRLPERQLEVARPWRFALRDMFCALAADADRAVYMNQDRIVIVGAMQDDADAHVHATPSLMLLTLLPFRGGIVTDGKTLHLSPRPHAWALPEIAARARTLAQRRPIVTADDLMAYARKIPDDEDRLTPHFGRAVAEAFASGAIA</sequence>
<proteinExistence type="predicted"/>
<reference evidence="1" key="1">
    <citation type="journal article" date="2021" name="PeerJ">
        <title>Extensive microbial diversity within the chicken gut microbiome revealed by metagenomics and culture.</title>
        <authorList>
            <person name="Gilroy R."/>
            <person name="Ravi A."/>
            <person name="Getino M."/>
            <person name="Pursley I."/>
            <person name="Horton D.L."/>
            <person name="Alikhan N.F."/>
            <person name="Baker D."/>
            <person name="Gharbi K."/>
            <person name="Hall N."/>
            <person name="Watson M."/>
            <person name="Adriaenssens E.M."/>
            <person name="Foster-Nyarko E."/>
            <person name="Jarju S."/>
            <person name="Secka A."/>
            <person name="Antonio M."/>
            <person name="Oren A."/>
            <person name="Chaudhuri R.R."/>
            <person name="La Ragione R."/>
            <person name="Hildebrand F."/>
            <person name="Pallen M.J."/>
        </authorList>
    </citation>
    <scope>NUCLEOTIDE SEQUENCE</scope>
    <source>
        <strain evidence="1">ChiHjej12B11-14209</strain>
    </source>
</reference>
<dbReference type="AlphaFoldDB" id="A0A9D2EZC4"/>
<evidence type="ECO:0000313" key="1">
    <source>
        <dbReference type="EMBL" id="HIZ46699.1"/>
    </source>
</evidence>
<comment type="caution">
    <text evidence="1">The sequence shown here is derived from an EMBL/GenBank/DDBJ whole genome shotgun (WGS) entry which is preliminary data.</text>
</comment>
<gene>
    <name evidence="1" type="ORF">IAA19_06750</name>
</gene>
<evidence type="ECO:0000313" key="2">
    <source>
        <dbReference type="Proteomes" id="UP000824062"/>
    </source>
</evidence>
<reference evidence="1" key="2">
    <citation type="submission" date="2021-04" db="EMBL/GenBank/DDBJ databases">
        <authorList>
            <person name="Gilroy R."/>
        </authorList>
    </citation>
    <scope>NUCLEOTIDE SEQUENCE</scope>
    <source>
        <strain evidence="1">ChiHjej12B11-14209</strain>
    </source>
</reference>
<name>A0A9D2EZC4_9ACTN</name>
<dbReference type="Proteomes" id="UP000824062">
    <property type="component" value="Unassembled WGS sequence"/>
</dbReference>